<evidence type="ECO:0000259" key="1">
    <source>
        <dbReference type="PROSITE" id="PS50191"/>
    </source>
</evidence>
<sequence length="461" mass="51803">MCCFKLPNDAHLLRFLRACDFDTVKAREMVMNSIIWRKQHNVDKILSTYEEPTIFREYFPGTWNHFDKEGRPLYVLRFGLIDIKGLFKAVGEESIVKFVLSLCEQGLKKTSEATATFGKPISTWTLLVDLEGLSLRHLWRPGIRTLLNIIEVVEANYPETMGLVLIVRAPWAFPVLWSVVSSFINEKTAQKFMIYGGNDYVEGLRSYIDEKRIPHFLQGDCCLKIPDGGIVPKSSYRSDIIEHNTESILASLYHTGYAYKALPLEASFNLHNQVLIPVNEIDCVITWDFDVVKSTCLFNVYFTPRIVQPESVQNPPSALSTLSPSGFMATSGIGGNRPALFDRNAELGIDLFLEEKCQSCEEGSSVQGSHICQRTGTYVLQWRLPDSLHGAQLPFDFSIPLTHRCKVMYYYEVLDSCNYKGSLASIASSLSSFNSLSARTASQKSLNVIQDGSPVNVEVGS</sequence>
<dbReference type="InterPro" id="IPR036598">
    <property type="entry name" value="GOLD_dom_sf"/>
</dbReference>
<proteinExistence type="predicted"/>
<feature type="domain" description="CRAL-TRIO" evidence="1">
    <location>
        <begin position="51"/>
        <end position="225"/>
    </location>
</feature>
<accession>A0A183IZB2</accession>
<name>A0A183IZB2_9BILA</name>
<dbReference type="InterPro" id="IPR051064">
    <property type="entry name" value="SEC14/CRAL-TRIO_domain"/>
</dbReference>
<dbReference type="PANTHER" id="PTHR23324:SF66">
    <property type="entry name" value="PROTEIN REAL-TIME"/>
    <property type="match status" value="1"/>
</dbReference>
<dbReference type="GO" id="GO:0005737">
    <property type="term" value="C:cytoplasm"/>
    <property type="evidence" value="ECO:0007669"/>
    <property type="project" value="TreeGrafter"/>
</dbReference>
<dbReference type="PROSITE" id="PS50191">
    <property type="entry name" value="CRAL_TRIO"/>
    <property type="match status" value="1"/>
</dbReference>
<dbReference type="WBParaSite" id="SBAD_0000928501-mRNA-1">
    <property type="protein sequence ID" value="SBAD_0000928501-mRNA-1"/>
    <property type="gene ID" value="SBAD_0000928501"/>
</dbReference>
<dbReference type="InterPro" id="IPR011074">
    <property type="entry name" value="CRAL/TRIO_N_dom"/>
</dbReference>
<gene>
    <name evidence="2" type="ORF">SBAD_LOCUS8960</name>
</gene>
<dbReference type="SUPFAM" id="SSF101576">
    <property type="entry name" value="Supernatant protein factor (SPF), C-terminal domain"/>
    <property type="match status" value="1"/>
</dbReference>
<dbReference type="Pfam" id="PF00650">
    <property type="entry name" value="CRAL_TRIO"/>
    <property type="match status" value="1"/>
</dbReference>
<dbReference type="CDD" id="cd00170">
    <property type="entry name" value="SEC14"/>
    <property type="match status" value="1"/>
</dbReference>
<dbReference type="EMBL" id="UZAM01012156">
    <property type="protein sequence ID" value="VDP20324.1"/>
    <property type="molecule type" value="Genomic_DNA"/>
</dbReference>
<dbReference type="SMART" id="SM00516">
    <property type="entry name" value="SEC14"/>
    <property type="match status" value="1"/>
</dbReference>
<dbReference type="InterPro" id="IPR036273">
    <property type="entry name" value="CRAL/TRIO_N_dom_sf"/>
</dbReference>
<evidence type="ECO:0000313" key="4">
    <source>
        <dbReference type="WBParaSite" id="SBAD_0000928501-mRNA-1"/>
    </source>
</evidence>
<evidence type="ECO:0000313" key="2">
    <source>
        <dbReference type="EMBL" id="VDP20324.1"/>
    </source>
</evidence>
<dbReference type="PANTHER" id="PTHR23324">
    <property type="entry name" value="SEC14 RELATED PROTEIN"/>
    <property type="match status" value="1"/>
</dbReference>
<dbReference type="SUPFAM" id="SSF52087">
    <property type="entry name" value="CRAL/TRIO domain"/>
    <property type="match status" value="1"/>
</dbReference>
<dbReference type="Gene3D" id="3.40.525.10">
    <property type="entry name" value="CRAL-TRIO lipid binding domain"/>
    <property type="match status" value="1"/>
</dbReference>
<reference evidence="4" key="1">
    <citation type="submission" date="2016-06" db="UniProtKB">
        <authorList>
            <consortium name="WormBaseParasite"/>
        </authorList>
    </citation>
    <scope>IDENTIFICATION</scope>
</reference>
<dbReference type="OrthoDB" id="30289at2759"/>
<dbReference type="Proteomes" id="UP000270296">
    <property type="component" value="Unassembled WGS sequence"/>
</dbReference>
<dbReference type="InterPro" id="IPR036865">
    <property type="entry name" value="CRAL-TRIO_dom_sf"/>
</dbReference>
<dbReference type="SMART" id="SM01100">
    <property type="entry name" value="CRAL_TRIO_N"/>
    <property type="match status" value="1"/>
</dbReference>
<organism evidence="4">
    <name type="scientific">Soboliphyme baturini</name>
    <dbReference type="NCBI Taxonomy" id="241478"/>
    <lineage>
        <taxon>Eukaryota</taxon>
        <taxon>Metazoa</taxon>
        <taxon>Ecdysozoa</taxon>
        <taxon>Nematoda</taxon>
        <taxon>Enoplea</taxon>
        <taxon>Dorylaimia</taxon>
        <taxon>Dioctophymatida</taxon>
        <taxon>Dioctophymatoidea</taxon>
        <taxon>Soboliphymatidae</taxon>
        <taxon>Soboliphyme</taxon>
    </lineage>
</organism>
<reference evidence="2 3" key="2">
    <citation type="submission" date="2018-11" db="EMBL/GenBank/DDBJ databases">
        <authorList>
            <consortium name="Pathogen Informatics"/>
        </authorList>
    </citation>
    <scope>NUCLEOTIDE SEQUENCE [LARGE SCALE GENOMIC DNA]</scope>
</reference>
<dbReference type="Gene3D" id="2.60.120.680">
    <property type="entry name" value="GOLD domain"/>
    <property type="match status" value="1"/>
</dbReference>
<evidence type="ECO:0000313" key="3">
    <source>
        <dbReference type="Proteomes" id="UP000270296"/>
    </source>
</evidence>
<protein>
    <submittedName>
        <fullName evidence="4">CRAL-TRIO domain-containing protein</fullName>
    </submittedName>
</protein>
<dbReference type="SUPFAM" id="SSF46938">
    <property type="entry name" value="CRAL/TRIO N-terminal domain"/>
    <property type="match status" value="1"/>
</dbReference>
<dbReference type="InterPro" id="IPR001251">
    <property type="entry name" value="CRAL-TRIO_dom"/>
</dbReference>
<dbReference type="AlphaFoldDB" id="A0A183IZB2"/>
<keyword evidence="3" id="KW-1185">Reference proteome</keyword>